<dbReference type="SUPFAM" id="SSF46785">
    <property type="entry name" value="Winged helix' DNA-binding domain"/>
    <property type="match status" value="1"/>
</dbReference>
<dbReference type="PROSITE" id="PS51078">
    <property type="entry name" value="ICLR_ED"/>
    <property type="match status" value="1"/>
</dbReference>
<evidence type="ECO:0000256" key="1">
    <source>
        <dbReference type="ARBA" id="ARBA00023015"/>
    </source>
</evidence>
<feature type="domain" description="HTH iclR-type" evidence="4">
    <location>
        <begin position="3"/>
        <end position="65"/>
    </location>
</feature>
<evidence type="ECO:0000313" key="6">
    <source>
        <dbReference type="EMBL" id="KHA73215.1"/>
    </source>
</evidence>
<dbReference type="GO" id="GO:0045892">
    <property type="term" value="P:negative regulation of DNA-templated transcription"/>
    <property type="evidence" value="ECO:0007669"/>
    <property type="project" value="TreeGrafter"/>
</dbReference>
<comment type="caution">
    <text evidence="6">The sequence shown here is derived from an EMBL/GenBank/DDBJ whole genome shotgun (WGS) entry which is preliminary data.</text>
</comment>
<protein>
    <submittedName>
        <fullName evidence="6">IclR family transcriptional regulator</fullName>
    </submittedName>
</protein>
<dbReference type="PANTHER" id="PTHR30136:SF35">
    <property type="entry name" value="HTH-TYPE TRANSCRIPTIONAL REGULATOR RV1719"/>
    <property type="match status" value="1"/>
</dbReference>
<proteinExistence type="predicted"/>
<dbReference type="Gene3D" id="3.30.450.40">
    <property type="match status" value="1"/>
</dbReference>
<keyword evidence="1" id="KW-0805">Transcription regulation</keyword>
<organism evidence="6 7">
    <name type="scientific">Pseudomonas chlororaphis</name>
    <dbReference type="NCBI Taxonomy" id="587753"/>
    <lineage>
        <taxon>Bacteria</taxon>
        <taxon>Pseudomonadati</taxon>
        <taxon>Pseudomonadota</taxon>
        <taxon>Gammaproteobacteria</taxon>
        <taxon>Pseudomonadales</taxon>
        <taxon>Pseudomonadaceae</taxon>
        <taxon>Pseudomonas</taxon>
    </lineage>
</organism>
<accession>A0A0A6DDG1</accession>
<dbReference type="InterPro" id="IPR050707">
    <property type="entry name" value="HTH_MetabolicPath_Reg"/>
</dbReference>
<evidence type="ECO:0000259" key="5">
    <source>
        <dbReference type="PROSITE" id="PS51078"/>
    </source>
</evidence>
<gene>
    <name evidence="6" type="ORF">NZ35_10855</name>
</gene>
<evidence type="ECO:0000256" key="3">
    <source>
        <dbReference type="ARBA" id="ARBA00023163"/>
    </source>
</evidence>
<dbReference type="Pfam" id="PF09339">
    <property type="entry name" value="HTH_IclR"/>
    <property type="match status" value="1"/>
</dbReference>
<feature type="domain" description="IclR-ED" evidence="5">
    <location>
        <begin position="66"/>
        <end position="253"/>
    </location>
</feature>
<dbReference type="SMART" id="SM00346">
    <property type="entry name" value="HTH_ICLR"/>
    <property type="match status" value="1"/>
</dbReference>
<dbReference type="PANTHER" id="PTHR30136">
    <property type="entry name" value="HELIX-TURN-HELIX TRANSCRIPTIONAL REGULATOR, ICLR FAMILY"/>
    <property type="match status" value="1"/>
</dbReference>
<dbReference type="InterPro" id="IPR005471">
    <property type="entry name" value="Tscrpt_reg_IclR_N"/>
</dbReference>
<dbReference type="FunFam" id="1.10.10.10:FF:000056">
    <property type="entry name" value="IclR family transcriptional regulator"/>
    <property type="match status" value="1"/>
</dbReference>
<dbReference type="OrthoDB" id="9807558at2"/>
<dbReference type="Gene3D" id="1.10.10.10">
    <property type="entry name" value="Winged helix-like DNA-binding domain superfamily/Winged helix DNA-binding domain"/>
    <property type="match status" value="1"/>
</dbReference>
<dbReference type="AlphaFoldDB" id="A0A0A6DDG1"/>
<dbReference type="EMBL" id="JSFK01000006">
    <property type="protein sequence ID" value="KHA73215.1"/>
    <property type="molecule type" value="Genomic_DNA"/>
</dbReference>
<reference evidence="6 7" key="1">
    <citation type="submission" date="2014-10" db="EMBL/GenBank/DDBJ databases">
        <title>Draft genome sequence of Pseudomonas chlororaphis EA105.</title>
        <authorList>
            <person name="McCully L.M."/>
            <person name="Bitzer A.S."/>
            <person name="Spence C."/>
            <person name="Bais H."/>
            <person name="Silby M.W."/>
        </authorList>
    </citation>
    <scope>NUCLEOTIDE SEQUENCE [LARGE SCALE GENOMIC DNA]</scope>
    <source>
        <strain evidence="6 7">EA105</strain>
    </source>
</reference>
<dbReference type="InterPro" id="IPR029016">
    <property type="entry name" value="GAF-like_dom_sf"/>
</dbReference>
<dbReference type="InterPro" id="IPR036390">
    <property type="entry name" value="WH_DNA-bd_sf"/>
</dbReference>
<dbReference type="Pfam" id="PF01614">
    <property type="entry name" value="IclR_C"/>
    <property type="match status" value="1"/>
</dbReference>
<dbReference type="PROSITE" id="PS51077">
    <property type="entry name" value="HTH_ICLR"/>
    <property type="match status" value="1"/>
</dbReference>
<evidence type="ECO:0000256" key="2">
    <source>
        <dbReference type="ARBA" id="ARBA00023125"/>
    </source>
</evidence>
<keyword evidence="3" id="KW-0804">Transcription</keyword>
<dbReference type="InterPro" id="IPR014757">
    <property type="entry name" value="Tscrpt_reg_IclR_C"/>
</dbReference>
<sequence length="258" mass="27929">MAGSQIERVFSVLESLTSDPRGLPMQTLAEQLDIPKSATHRLLAELIRLGYVRQNAETLRYHLSTKLVAMGFQYLSSSGADIVQPVLDRLAQETGELVRLGVIDGERQTWIAKAQGARSGLRYDPDMGRDAPLFYTASGHAWLACMSDAEALSLVERQAAEVPVGIGPNAPRSNIELLERLRLAREQGYAWVEESSAVGTSAIAAVVRHPTDSRVIGVLSIAGPSARMPGARLHELAPLLLTFTEELSAASLASELFI</sequence>
<dbReference type="GO" id="GO:0003700">
    <property type="term" value="F:DNA-binding transcription factor activity"/>
    <property type="evidence" value="ECO:0007669"/>
    <property type="project" value="TreeGrafter"/>
</dbReference>
<keyword evidence="2" id="KW-0238">DNA-binding</keyword>
<dbReference type="InterPro" id="IPR036388">
    <property type="entry name" value="WH-like_DNA-bd_sf"/>
</dbReference>
<dbReference type="PATRIC" id="fig|587753.9.peg.5410"/>
<evidence type="ECO:0000259" key="4">
    <source>
        <dbReference type="PROSITE" id="PS51077"/>
    </source>
</evidence>
<dbReference type="Proteomes" id="UP000030564">
    <property type="component" value="Unassembled WGS sequence"/>
</dbReference>
<name>A0A0A6DDG1_9PSED</name>
<dbReference type="GO" id="GO:0003677">
    <property type="term" value="F:DNA binding"/>
    <property type="evidence" value="ECO:0007669"/>
    <property type="project" value="UniProtKB-KW"/>
</dbReference>
<dbReference type="SUPFAM" id="SSF55781">
    <property type="entry name" value="GAF domain-like"/>
    <property type="match status" value="1"/>
</dbReference>
<evidence type="ECO:0000313" key="7">
    <source>
        <dbReference type="Proteomes" id="UP000030564"/>
    </source>
</evidence>